<dbReference type="CDD" id="cd01647">
    <property type="entry name" value="RT_LTR"/>
    <property type="match status" value="1"/>
</dbReference>
<dbReference type="PANTHER" id="PTHR37984">
    <property type="entry name" value="PROTEIN CBG26694"/>
    <property type="match status" value="1"/>
</dbReference>
<dbReference type="SUPFAM" id="SSF50630">
    <property type="entry name" value="Acid proteases"/>
    <property type="match status" value="1"/>
</dbReference>
<evidence type="ECO:0000313" key="4">
    <source>
        <dbReference type="Proteomes" id="UP000230750"/>
    </source>
</evidence>
<dbReference type="InterPro" id="IPR000477">
    <property type="entry name" value="RT_dom"/>
</dbReference>
<evidence type="ECO:0000256" key="1">
    <source>
        <dbReference type="SAM" id="MobiDB-lite"/>
    </source>
</evidence>
<dbReference type="Pfam" id="PF00078">
    <property type="entry name" value="RVT_1"/>
    <property type="match status" value="1"/>
</dbReference>
<organism evidence="3 4">
    <name type="scientific">Stichopus japonicus</name>
    <name type="common">Sea cucumber</name>
    <dbReference type="NCBI Taxonomy" id="307972"/>
    <lineage>
        <taxon>Eukaryota</taxon>
        <taxon>Metazoa</taxon>
        <taxon>Echinodermata</taxon>
        <taxon>Eleutherozoa</taxon>
        <taxon>Echinozoa</taxon>
        <taxon>Holothuroidea</taxon>
        <taxon>Aspidochirotacea</taxon>
        <taxon>Aspidochirotida</taxon>
        <taxon>Stichopodidae</taxon>
        <taxon>Apostichopus</taxon>
    </lineage>
</organism>
<dbReference type="InterPro" id="IPR050951">
    <property type="entry name" value="Retrovirus_Pol_polyprotein"/>
</dbReference>
<keyword evidence="4" id="KW-1185">Reference proteome</keyword>
<dbReference type="Gene3D" id="3.10.10.10">
    <property type="entry name" value="HIV Type 1 Reverse Transcriptase, subunit A, domain 1"/>
    <property type="match status" value="1"/>
</dbReference>
<dbReference type="Proteomes" id="UP000230750">
    <property type="component" value="Unassembled WGS sequence"/>
</dbReference>
<dbReference type="AlphaFoldDB" id="A0A2G8KKG5"/>
<dbReference type="SUPFAM" id="SSF56672">
    <property type="entry name" value="DNA/RNA polymerases"/>
    <property type="match status" value="1"/>
</dbReference>
<accession>A0A2G8KKG5</accession>
<dbReference type="PROSITE" id="PS50878">
    <property type="entry name" value="RT_POL"/>
    <property type="match status" value="1"/>
</dbReference>
<dbReference type="FunFam" id="3.10.10.10:FF:000003">
    <property type="entry name" value="Retrovirus-related Pol polyprotein from transposon 297-like Protein"/>
    <property type="match status" value="1"/>
</dbReference>
<comment type="caution">
    <text evidence="3">The sequence shown here is derived from an EMBL/GenBank/DDBJ whole genome shotgun (WGS) entry which is preliminary data.</text>
</comment>
<reference evidence="3 4" key="1">
    <citation type="journal article" date="2017" name="PLoS Biol.">
        <title>The sea cucumber genome provides insights into morphological evolution and visceral regeneration.</title>
        <authorList>
            <person name="Zhang X."/>
            <person name="Sun L."/>
            <person name="Yuan J."/>
            <person name="Sun Y."/>
            <person name="Gao Y."/>
            <person name="Zhang L."/>
            <person name="Li S."/>
            <person name="Dai H."/>
            <person name="Hamel J.F."/>
            <person name="Liu C."/>
            <person name="Yu Y."/>
            <person name="Liu S."/>
            <person name="Lin W."/>
            <person name="Guo K."/>
            <person name="Jin S."/>
            <person name="Xu P."/>
            <person name="Storey K.B."/>
            <person name="Huan P."/>
            <person name="Zhang T."/>
            <person name="Zhou Y."/>
            <person name="Zhang J."/>
            <person name="Lin C."/>
            <person name="Li X."/>
            <person name="Xing L."/>
            <person name="Huo D."/>
            <person name="Sun M."/>
            <person name="Wang L."/>
            <person name="Mercier A."/>
            <person name="Li F."/>
            <person name="Yang H."/>
            <person name="Xiang J."/>
        </authorList>
    </citation>
    <scope>NUCLEOTIDE SEQUENCE [LARGE SCALE GENOMIC DNA]</scope>
    <source>
        <strain evidence="3">Shaxun</strain>
        <tissue evidence="3">Muscle</tissue>
    </source>
</reference>
<feature type="compositionally biased region" description="Polar residues" evidence="1">
    <location>
        <begin position="646"/>
        <end position="657"/>
    </location>
</feature>
<dbReference type="PANTHER" id="PTHR37984:SF8">
    <property type="entry name" value="CCHC-TYPE DOMAIN-CONTAINING PROTEIN"/>
    <property type="match status" value="1"/>
</dbReference>
<dbReference type="OrthoDB" id="6148559at2759"/>
<dbReference type="Gene3D" id="3.30.70.270">
    <property type="match status" value="1"/>
</dbReference>
<proteinExistence type="predicted"/>
<dbReference type="InterPro" id="IPR043502">
    <property type="entry name" value="DNA/RNA_pol_sf"/>
</dbReference>
<name>A0A2G8KKG5_STIJA</name>
<dbReference type="CDD" id="cd05481">
    <property type="entry name" value="retropepsin_like_LTR_1"/>
    <property type="match status" value="1"/>
</dbReference>
<dbReference type="STRING" id="307972.A0A2G8KKG5"/>
<dbReference type="InterPro" id="IPR021109">
    <property type="entry name" value="Peptidase_aspartic_dom_sf"/>
</dbReference>
<evidence type="ECO:0000313" key="3">
    <source>
        <dbReference type="EMBL" id="PIK48493.1"/>
    </source>
</evidence>
<evidence type="ECO:0000259" key="2">
    <source>
        <dbReference type="PROSITE" id="PS50878"/>
    </source>
</evidence>
<feature type="region of interest" description="Disordered" evidence="1">
    <location>
        <begin position="638"/>
        <end position="657"/>
    </location>
</feature>
<feature type="domain" description="Reverse transcriptase" evidence="2">
    <location>
        <begin position="454"/>
        <end position="631"/>
    </location>
</feature>
<gene>
    <name evidence="3" type="ORF">BSL78_14642</name>
</gene>
<dbReference type="Gene3D" id="2.40.70.10">
    <property type="entry name" value="Acid Proteases"/>
    <property type="match status" value="1"/>
</dbReference>
<dbReference type="EMBL" id="MRZV01000519">
    <property type="protein sequence ID" value="PIK48493.1"/>
    <property type="molecule type" value="Genomic_DNA"/>
</dbReference>
<sequence>MEQLKPPDGLSFEGNVSVNWKKWIKRFELYLLATGSDKKDSKLQASLFLHVLGESALEVYNSFKFEKESDKFDLEVLKQKFQDYCSPRKNITYERHQFFSRQQQENESIDQYVTDLRNKSATCEFGDLNDSLIRDRIVCGIRSDSLRERMLREPDIKLDTAINMCRAAEVSKTQEKMCYAAALNYQNKGNKNHANSTVTYTRPTRDSDKPKQFKCKRCATTHGPRECPAYGKNCSNCNKFGHFAKCCRFERRVNVIEDSYTSESETELFLDTVYTINDITTGNEWLVDMAVGKRKVQFKMDTGAQANILPFSFYKKAANGKALHKTRVKLSTYSGETLPVLGKCMLMCKHNGQNVNTEFLVVNMKSQPILGLQSCEKFGLIQRVMDISDKTPEDETNSLCLEDYADVFSGIGCLQEEHHIEVDPEARPIVHPPRKVPVALRKQLRKELDVMEKDNIIEKVESPTDWVNSLVIVEKSNGRLRICLDPRDLNKAIKREHFQLPTVDEITSNLTGAQFFSVLDANQGFWQIPLDQESAKLCTFNTPFGRYKFLRLPFGIHSAPEVFHKTVAQLFEGIEGVHTYIDDILVWGKTRTEHDNRLRQVLEKAKDHNLKLNKDKCKIGLTEIKYIGHILTKDGMKPDPTKLRLSHNSQNQNLGRI</sequence>
<dbReference type="InterPro" id="IPR043128">
    <property type="entry name" value="Rev_trsase/Diguanyl_cyclase"/>
</dbReference>
<protein>
    <recommendedName>
        <fullName evidence="2">Reverse transcriptase domain-containing protein</fullName>
    </recommendedName>
</protein>